<sequence>MARKSPQAKATSSEVLECVQQNCPSCGKPMWNEYNNLRRVRTLKGVVQLLLKIRRCQNKSCERYRIKYRPEQEGSWALPQQEFGLDVIALVGALRYQEHRSIPQIHQQLRNRGVEVSERSVTYLLERYDELVALWLSDQSRLKAITKKQGRLILAIDGMQPDVGHEVLWVIRDCLSGEILLAKTLLSSRNEDLAALLLEVKNTLDVQIDGVISDGQQSIRKAVEVALPGIAHGLCHFHYLKEAAKVIYEADRHAKKELKKHVRGIRQIERSISECDQATSEVVRGYCLAVRGSLTNDGRPPLDASGLKLQERLSLIEASLERVAKKGAYQNP</sequence>
<dbReference type="AlphaFoldDB" id="A0A8J7I7X4"/>
<evidence type="ECO:0008006" key="3">
    <source>
        <dbReference type="Google" id="ProtNLM"/>
    </source>
</evidence>
<gene>
    <name evidence="1" type="ORF">I8752_30175</name>
</gene>
<dbReference type="Proteomes" id="UP000662314">
    <property type="component" value="Unassembled WGS sequence"/>
</dbReference>
<comment type="caution">
    <text evidence="1">The sequence shown here is derived from an EMBL/GenBank/DDBJ whole genome shotgun (WGS) entry which is preliminary data.</text>
</comment>
<proteinExistence type="predicted"/>
<keyword evidence="2" id="KW-1185">Reference proteome</keyword>
<protein>
    <recommendedName>
        <fullName evidence="3">Transposase</fullName>
    </recommendedName>
</protein>
<name>A0A8J7I7X4_9NOST</name>
<reference evidence="1 2" key="1">
    <citation type="journal article" date="2021" name="Int. J. Syst. Evol. Microbiol.">
        <title>Amazonocrinis nigriterrae gen. nov., sp. nov., Atlanticothrix silvestris gen. nov., sp. nov. and Dendronalium phyllosphericum gen. nov., sp. nov., nostocacean cyanobacteria from Brazilian environments.</title>
        <authorList>
            <person name="Alvarenga D.O."/>
            <person name="Andreote A.P.D."/>
            <person name="Branco L.H.Z."/>
            <person name="Delbaje E."/>
            <person name="Cruz R.B."/>
            <person name="Varani A.M."/>
            <person name="Fiore M.F."/>
        </authorList>
    </citation>
    <scope>NUCLEOTIDE SEQUENCE [LARGE SCALE GENOMIC DNA]</scope>
    <source>
        <strain evidence="1 2">CENA369</strain>
    </source>
</reference>
<dbReference type="EMBL" id="JAECZA010000267">
    <property type="protein sequence ID" value="MBH8577169.1"/>
    <property type="molecule type" value="Genomic_DNA"/>
</dbReference>
<organism evidence="1 2">
    <name type="scientific">Dendronalium phyllosphericum CENA369</name>
    <dbReference type="NCBI Taxonomy" id="1725256"/>
    <lineage>
        <taxon>Bacteria</taxon>
        <taxon>Bacillati</taxon>
        <taxon>Cyanobacteriota</taxon>
        <taxon>Cyanophyceae</taxon>
        <taxon>Nostocales</taxon>
        <taxon>Nostocaceae</taxon>
        <taxon>Dendronalium</taxon>
        <taxon>Dendronalium phyllosphericum</taxon>
    </lineage>
</organism>
<accession>A0A8J7I7X4</accession>
<evidence type="ECO:0000313" key="2">
    <source>
        <dbReference type="Proteomes" id="UP000662314"/>
    </source>
</evidence>
<evidence type="ECO:0000313" key="1">
    <source>
        <dbReference type="EMBL" id="MBH8577169.1"/>
    </source>
</evidence>